<dbReference type="EMBL" id="AOMA01000096">
    <property type="protein sequence ID" value="EMA38529.1"/>
    <property type="molecule type" value="Genomic_DNA"/>
</dbReference>
<organism evidence="1 2">
    <name type="scientific">Halobiforma nitratireducens JCM 10879</name>
    <dbReference type="NCBI Taxonomy" id="1227454"/>
    <lineage>
        <taxon>Archaea</taxon>
        <taxon>Methanobacteriati</taxon>
        <taxon>Methanobacteriota</taxon>
        <taxon>Stenosarchaea group</taxon>
        <taxon>Halobacteria</taxon>
        <taxon>Halobacteriales</taxon>
        <taxon>Natrialbaceae</taxon>
        <taxon>Halobiforma</taxon>
    </lineage>
</organism>
<dbReference type="AlphaFoldDB" id="M0M1T6"/>
<name>M0M1T6_9EURY</name>
<gene>
    <name evidence="1" type="ORF">C446_09950</name>
</gene>
<keyword evidence="2" id="KW-1185">Reference proteome</keyword>
<dbReference type="Proteomes" id="UP000011607">
    <property type="component" value="Unassembled WGS sequence"/>
</dbReference>
<protein>
    <submittedName>
        <fullName evidence="1">Uncharacterized protein</fullName>
    </submittedName>
</protein>
<evidence type="ECO:0000313" key="2">
    <source>
        <dbReference type="Proteomes" id="UP000011607"/>
    </source>
</evidence>
<sequence length="104" mass="11892">MLPIRTLRIELARIKDDVVAAGERFRVDRLCCFRCLRTRMDANAREICIHSLLEGALKRLVQLFSAIAEHVENRLRDLVPGGVSSLKRPLNLMFAFRLEISDTA</sequence>
<evidence type="ECO:0000313" key="1">
    <source>
        <dbReference type="EMBL" id="EMA38529.1"/>
    </source>
</evidence>
<comment type="caution">
    <text evidence="1">The sequence shown here is derived from an EMBL/GenBank/DDBJ whole genome shotgun (WGS) entry which is preliminary data.</text>
</comment>
<proteinExistence type="predicted"/>
<accession>M0M1T6</accession>
<reference evidence="1 2" key="1">
    <citation type="journal article" date="2014" name="PLoS Genet.">
        <title>Phylogenetically driven sequencing of extremely halophilic archaea reveals strategies for static and dynamic osmo-response.</title>
        <authorList>
            <person name="Becker E.A."/>
            <person name="Seitzer P.M."/>
            <person name="Tritt A."/>
            <person name="Larsen D."/>
            <person name="Krusor M."/>
            <person name="Yao A.I."/>
            <person name="Wu D."/>
            <person name="Madern D."/>
            <person name="Eisen J.A."/>
            <person name="Darling A.E."/>
            <person name="Facciotti M.T."/>
        </authorList>
    </citation>
    <scope>NUCLEOTIDE SEQUENCE [LARGE SCALE GENOMIC DNA]</scope>
    <source>
        <strain evidence="1 2">JCM 10879</strain>
    </source>
</reference>